<dbReference type="Proteomes" id="UP000006755">
    <property type="component" value="Unassembled WGS sequence"/>
</dbReference>
<keyword evidence="3" id="KW-0479">Metal-binding</keyword>
<dbReference type="PANTHER" id="PTHR46193">
    <property type="entry name" value="6-PHOSPHOGLUCONATE PHOSPHATASE"/>
    <property type="match status" value="1"/>
</dbReference>
<dbReference type="NCBIfam" id="TIGR01509">
    <property type="entry name" value="HAD-SF-IA-v3"/>
    <property type="match status" value="1"/>
</dbReference>
<evidence type="ECO:0000313" key="7">
    <source>
        <dbReference type="Proteomes" id="UP000006755"/>
    </source>
</evidence>
<protein>
    <submittedName>
        <fullName evidence="6">CbbY</fullName>
    </submittedName>
</protein>
<dbReference type="SFLD" id="SFLDS00003">
    <property type="entry name" value="Haloacid_Dehalogenase"/>
    <property type="match status" value="1"/>
</dbReference>
<dbReference type="EMBL" id="AMRI01000027">
    <property type="protein sequence ID" value="EKE68927.1"/>
    <property type="molecule type" value="Genomic_DNA"/>
</dbReference>
<proteinExistence type="inferred from homology"/>
<evidence type="ECO:0000256" key="3">
    <source>
        <dbReference type="ARBA" id="ARBA00022723"/>
    </source>
</evidence>
<dbReference type="Pfam" id="PF00702">
    <property type="entry name" value="Hydrolase"/>
    <property type="match status" value="1"/>
</dbReference>
<evidence type="ECO:0000256" key="4">
    <source>
        <dbReference type="ARBA" id="ARBA00022842"/>
    </source>
</evidence>
<organism evidence="6 7">
    <name type="scientific">Gallaecimonas xiamenensis 3-C-1</name>
    <dbReference type="NCBI Taxonomy" id="745411"/>
    <lineage>
        <taxon>Bacteria</taxon>
        <taxon>Pseudomonadati</taxon>
        <taxon>Pseudomonadota</taxon>
        <taxon>Gammaproteobacteria</taxon>
        <taxon>Enterobacterales</taxon>
        <taxon>Gallaecimonadaceae</taxon>
        <taxon>Gallaecimonas</taxon>
    </lineage>
</organism>
<accession>K2J256</accession>
<comment type="cofactor">
    <cofactor evidence="1">
        <name>Mg(2+)</name>
        <dbReference type="ChEBI" id="CHEBI:18420"/>
    </cofactor>
</comment>
<keyword evidence="5" id="KW-0119">Carbohydrate metabolism</keyword>
<gene>
    <name evidence="6" type="ORF">B3C1_16119</name>
</gene>
<evidence type="ECO:0000256" key="2">
    <source>
        <dbReference type="ARBA" id="ARBA00006171"/>
    </source>
</evidence>
<dbReference type="GO" id="GO:0003824">
    <property type="term" value="F:catalytic activity"/>
    <property type="evidence" value="ECO:0007669"/>
    <property type="project" value="UniProtKB-ARBA"/>
</dbReference>
<dbReference type="SFLD" id="SFLDG01129">
    <property type="entry name" value="C1.5:_HAD__Beta-PGM__Phosphata"/>
    <property type="match status" value="1"/>
</dbReference>
<evidence type="ECO:0000313" key="6">
    <source>
        <dbReference type="EMBL" id="EKE68927.1"/>
    </source>
</evidence>
<dbReference type="PRINTS" id="PR00413">
    <property type="entry name" value="HADHALOGNASE"/>
</dbReference>
<dbReference type="InterPro" id="IPR023214">
    <property type="entry name" value="HAD_sf"/>
</dbReference>
<dbReference type="InterPro" id="IPR023198">
    <property type="entry name" value="PGP-like_dom2"/>
</dbReference>
<dbReference type="OrthoDB" id="9782449at2"/>
<dbReference type="InterPro" id="IPR006439">
    <property type="entry name" value="HAD-SF_hydro_IA"/>
</dbReference>
<dbReference type="InterPro" id="IPR051600">
    <property type="entry name" value="Beta-PGM-like"/>
</dbReference>
<dbReference type="PANTHER" id="PTHR46193:SF18">
    <property type="entry name" value="HEXITOL PHOSPHATASE B"/>
    <property type="match status" value="1"/>
</dbReference>
<dbReference type="SFLD" id="SFLDG01135">
    <property type="entry name" value="C1.5.6:_HAD__Beta-PGM__Phospha"/>
    <property type="match status" value="1"/>
</dbReference>
<dbReference type="eggNOG" id="COG0637">
    <property type="taxonomic scope" value="Bacteria"/>
</dbReference>
<comment type="caution">
    <text evidence="6">The sequence shown here is derived from an EMBL/GenBank/DDBJ whole genome shotgun (WGS) entry which is preliminary data.</text>
</comment>
<dbReference type="Gene3D" id="1.10.150.240">
    <property type="entry name" value="Putative phosphatase, domain 2"/>
    <property type="match status" value="1"/>
</dbReference>
<dbReference type="GO" id="GO:0046872">
    <property type="term" value="F:metal ion binding"/>
    <property type="evidence" value="ECO:0007669"/>
    <property type="project" value="UniProtKB-KW"/>
</dbReference>
<sequence>MLKAILFDHDGTLVASEQIHYQLWLETLAPLGLSLAKAEYDRHFAGMPTRANAELLAGRHPQTTAAELLAAKGDLTRRFLAEAAFPLLPGVARTLARLKAAGLRLAMVTGAGRHEVAASCRAYGFDSLFETIVCGDDVHFGKPHPEPYLLALSRLGLDKDQALAVEDTAHGLASALAAGLGCIAIPNELSQGHDFSGAAAVLADMDAACDWLLSQGR</sequence>
<dbReference type="Gene3D" id="3.40.50.1000">
    <property type="entry name" value="HAD superfamily/HAD-like"/>
    <property type="match status" value="1"/>
</dbReference>
<dbReference type="STRING" id="745411.B3C1_16119"/>
<reference evidence="6 7" key="1">
    <citation type="journal article" date="2012" name="J. Bacteriol.">
        <title>Genome Sequence of Gallaecimonas xiamenensis Type Strain 3-C-1.</title>
        <authorList>
            <person name="Lai Q."/>
            <person name="Wang L."/>
            <person name="Wang W."/>
            <person name="Shao Z."/>
        </authorList>
    </citation>
    <scope>NUCLEOTIDE SEQUENCE [LARGE SCALE GENOMIC DNA]</scope>
    <source>
        <strain evidence="6 7">3-C-1</strain>
    </source>
</reference>
<keyword evidence="7" id="KW-1185">Reference proteome</keyword>
<evidence type="ECO:0000256" key="5">
    <source>
        <dbReference type="ARBA" id="ARBA00023277"/>
    </source>
</evidence>
<dbReference type="RefSeq" id="WP_008486135.1">
    <property type="nucleotide sequence ID" value="NZ_AMRI01000027.1"/>
</dbReference>
<comment type="similarity">
    <text evidence="2">Belongs to the HAD-like hydrolase superfamily. CbbY/CbbZ/Gph/YieH family.</text>
</comment>
<keyword evidence="4" id="KW-0460">Magnesium</keyword>
<name>K2J256_9GAMM</name>
<dbReference type="InterPro" id="IPR036412">
    <property type="entry name" value="HAD-like_sf"/>
</dbReference>
<evidence type="ECO:0000256" key="1">
    <source>
        <dbReference type="ARBA" id="ARBA00001946"/>
    </source>
</evidence>
<dbReference type="SUPFAM" id="SSF56784">
    <property type="entry name" value="HAD-like"/>
    <property type="match status" value="1"/>
</dbReference>
<dbReference type="AlphaFoldDB" id="K2J256"/>